<dbReference type="Proteomes" id="UP001295423">
    <property type="component" value="Unassembled WGS sequence"/>
</dbReference>
<gene>
    <name evidence="1" type="ORF">CYCCA115_LOCUS14545</name>
</gene>
<dbReference type="AlphaFoldDB" id="A0AAD2FUT5"/>
<dbReference type="EMBL" id="CAKOGP040001847">
    <property type="protein sequence ID" value="CAJ1953947.1"/>
    <property type="molecule type" value="Genomic_DNA"/>
</dbReference>
<protein>
    <submittedName>
        <fullName evidence="1">Uncharacterized protein</fullName>
    </submittedName>
</protein>
<evidence type="ECO:0000313" key="1">
    <source>
        <dbReference type="EMBL" id="CAJ1953947.1"/>
    </source>
</evidence>
<keyword evidence="2" id="KW-1185">Reference proteome</keyword>
<comment type="caution">
    <text evidence="1">The sequence shown here is derived from an EMBL/GenBank/DDBJ whole genome shotgun (WGS) entry which is preliminary data.</text>
</comment>
<accession>A0AAD2FUT5</accession>
<evidence type="ECO:0000313" key="2">
    <source>
        <dbReference type="Proteomes" id="UP001295423"/>
    </source>
</evidence>
<organism evidence="1 2">
    <name type="scientific">Cylindrotheca closterium</name>
    <dbReference type="NCBI Taxonomy" id="2856"/>
    <lineage>
        <taxon>Eukaryota</taxon>
        <taxon>Sar</taxon>
        <taxon>Stramenopiles</taxon>
        <taxon>Ochrophyta</taxon>
        <taxon>Bacillariophyta</taxon>
        <taxon>Bacillariophyceae</taxon>
        <taxon>Bacillariophycidae</taxon>
        <taxon>Bacillariales</taxon>
        <taxon>Bacillariaceae</taxon>
        <taxon>Cylindrotheca</taxon>
    </lineage>
</organism>
<sequence length="103" mass="10879">MKQVFAVAESKTGVCMLFLIGLDESSEESIVFFKSDTFGQGKVITVTIVVSNEDEFGATNLALCSTCGGGQESEVMVSHADLALGAKGTRLLRSKTKKDGPSK</sequence>
<reference evidence="1" key="1">
    <citation type="submission" date="2023-08" db="EMBL/GenBank/DDBJ databases">
        <authorList>
            <person name="Audoor S."/>
            <person name="Bilcke G."/>
        </authorList>
    </citation>
    <scope>NUCLEOTIDE SEQUENCE</scope>
</reference>
<name>A0AAD2FUT5_9STRA</name>
<proteinExistence type="predicted"/>